<dbReference type="RefSeq" id="XP_020829823.1">
    <property type="nucleotide sequence ID" value="XM_020974164.1"/>
</dbReference>
<dbReference type="Proteomes" id="UP000515140">
    <property type="component" value="Unplaced"/>
</dbReference>
<protein>
    <submittedName>
        <fullName evidence="4">Uncharacterized protein LOC110199364</fullName>
    </submittedName>
</protein>
<dbReference type="GeneID" id="110199364"/>
<evidence type="ECO:0000256" key="2">
    <source>
        <dbReference type="SAM" id="Phobius"/>
    </source>
</evidence>
<keyword evidence="3" id="KW-1185">Reference proteome</keyword>
<feature type="region of interest" description="Disordered" evidence="1">
    <location>
        <begin position="69"/>
        <end position="96"/>
    </location>
</feature>
<feature type="region of interest" description="Disordered" evidence="1">
    <location>
        <begin position="178"/>
        <end position="231"/>
    </location>
</feature>
<dbReference type="AlphaFoldDB" id="A0A6P5J8W1"/>
<reference evidence="4" key="1">
    <citation type="submission" date="2025-08" db="UniProtKB">
        <authorList>
            <consortium name="RefSeq"/>
        </authorList>
    </citation>
    <scope>IDENTIFICATION</scope>
    <source>
        <tissue evidence="4">Spleen</tissue>
    </source>
</reference>
<feature type="compositionally biased region" description="Basic and acidic residues" evidence="1">
    <location>
        <begin position="200"/>
        <end position="218"/>
    </location>
</feature>
<gene>
    <name evidence="4" type="primary">LOC110199364</name>
</gene>
<feature type="compositionally biased region" description="Basic residues" evidence="1">
    <location>
        <begin position="219"/>
        <end position="231"/>
    </location>
</feature>
<accession>A0A6P5J8W1</accession>
<proteinExistence type="predicted"/>
<feature type="compositionally biased region" description="Basic and acidic residues" evidence="1">
    <location>
        <begin position="182"/>
        <end position="192"/>
    </location>
</feature>
<evidence type="ECO:0000313" key="3">
    <source>
        <dbReference type="Proteomes" id="UP000515140"/>
    </source>
</evidence>
<keyword evidence="2" id="KW-0812">Transmembrane</keyword>
<name>A0A6P5J8W1_PHACI</name>
<keyword evidence="2" id="KW-1133">Transmembrane helix</keyword>
<evidence type="ECO:0000313" key="4">
    <source>
        <dbReference type="RefSeq" id="XP_020829823.1"/>
    </source>
</evidence>
<feature type="compositionally biased region" description="Polar residues" evidence="1">
    <location>
        <begin position="69"/>
        <end position="81"/>
    </location>
</feature>
<dbReference type="InParanoid" id="A0A6P5J8W1"/>
<feature type="transmembrane region" description="Helical" evidence="2">
    <location>
        <begin position="6"/>
        <end position="27"/>
    </location>
</feature>
<sequence length="231" mass="25715">MGWNFPAILLSLIFIILAFATVAVLVLKYIQHKKKSFGPCSAEQQECLLKCQDQKAQCEESIAQSTDSFNIPATSSTSLTGHNAGPKESNELPQKTNKFSISEETTTPPDGAIAFPHAVIAIPLGVVADSSGNCCYLAKNTPNTIHGDIWLQGTIEDGIDLGEEKIYYFEEECFQENGGEASKNKTKERNEVLLEEEEREDGKAKVDKEKETEQEKSMMYKRTKNRMKARN</sequence>
<dbReference type="KEGG" id="pcw:110199364"/>
<evidence type="ECO:0000256" key="1">
    <source>
        <dbReference type="SAM" id="MobiDB-lite"/>
    </source>
</evidence>
<organism evidence="3 4">
    <name type="scientific">Phascolarctos cinereus</name>
    <name type="common">Koala</name>
    <dbReference type="NCBI Taxonomy" id="38626"/>
    <lineage>
        <taxon>Eukaryota</taxon>
        <taxon>Metazoa</taxon>
        <taxon>Chordata</taxon>
        <taxon>Craniata</taxon>
        <taxon>Vertebrata</taxon>
        <taxon>Euteleostomi</taxon>
        <taxon>Mammalia</taxon>
        <taxon>Metatheria</taxon>
        <taxon>Diprotodontia</taxon>
        <taxon>Phascolarctidae</taxon>
        <taxon>Phascolarctos</taxon>
    </lineage>
</organism>
<keyword evidence="2" id="KW-0472">Membrane</keyword>